<dbReference type="InterPro" id="IPR052016">
    <property type="entry name" value="Bact_Sigma-Reg"/>
</dbReference>
<dbReference type="Pfam" id="PF01590">
    <property type="entry name" value="GAF"/>
    <property type="match status" value="1"/>
</dbReference>
<dbReference type="Pfam" id="PF08448">
    <property type="entry name" value="PAS_4"/>
    <property type="match status" value="1"/>
</dbReference>
<dbReference type="SMART" id="SM00091">
    <property type="entry name" value="PAS"/>
    <property type="match status" value="2"/>
</dbReference>
<dbReference type="PANTHER" id="PTHR43156">
    <property type="entry name" value="STAGE II SPORULATION PROTEIN E-RELATED"/>
    <property type="match status" value="1"/>
</dbReference>
<evidence type="ECO:0000256" key="7">
    <source>
        <dbReference type="ARBA" id="ARBA00022801"/>
    </source>
</evidence>
<evidence type="ECO:0000256" key="8">
    <source>
        <dbReference type="ARBA" id="ARBA00022840"/>
    </source>
</evidence>
<dbReference type="SUPFAM" id="SSF81606">
    <property type="entry name" value="PP2C-like"/>
    <property type="match status" value="1"/>
</dbReference>
<dbReference type="CDD" id="cd00130">
    <property type="entry name" value="PAS"/>
    <property type="match status" value="2"/>
</dbReference>
<keyword evidence="11" id="KW-0464">Manganese</keyword>
<evidence type="ECO:0000256" key="12">
    <source>
        <dbReference type="ARBA" id="ARBA00047761"/>
    </source>
</evidence>
<evidence type="ECO:0000313" key="18">
    <source>
        <dbReference type="EMBL" id="TPQ18058.1"/>
    </source>
</evidence>
<dbReference type="SMART" id="SM00331">
    <property type="entry name" value="PP2C_SIG"/>
    <property type="match status" value="1"/>
</dbReference>
<reference evidence="18 19" key="1">
    <citation type="submission" date="2019-06" db="EMBL/GenBank/DDBJ databases">
        <title>Streptomyces sporangiiformans sp. nov., a novel actinomycete isolated from soil in Mount Song.</title>
        <authorList>
            <person name="Han L."/>
        </authorList>
    </citation>
    <scope>NUCLEOTIDE SEQUENCE [LARGE SCALE GENOMIC DNA]</scope>
    <source>
        <strain evidence="18 19">NEAU-SSA 1</strain>
    </source>
</reference>
<evidence type="ECO:0000256" key="15">
    <source>
        <dbReference type="ARBA" id="ARBA00081350"/>
    </source>
</evidence>
<dbReference type="Pfam" id="PF00989">
    <property type="entry name" value="PAS"/>
    <property type="match status" value="1"/>
</dbReference>
<keyword evidence="7" id="KW-0378">Hydrolase</keyword>
<sequence length="712" mass="75974">MTFPPSPSGVPARDVGRSLGVPEPPVPGPGGVVIVLDATGHITLWNRSVEDMLGWTGEYVLGRRFDHLMDTGGTAPEKPADILAELLSSECWSGSLCLRHRDGHRVHVHVQASLLVDGDGRGFVHAALTETSGPSTGPAGLAALESHFDSSPLGVAIFDTDLRCLRANEALARLDGRPLVNHLGRTVDELIGEPVGRRLAEVQRQVLRTGRAVLDMTLPGPDGNGFRSVSCSRLEDTDHRVIGVGCTVMDITERRRIARQNEIARERLSLLNDLGSRLADLLEIPGIAERLAATLVPRFSDYAGVIVLESVVTESELPRHPPTHRTPLIQLGVAARQDKPPVKRMLRLGQSVGVAEHSAVSEALSTGLPQLIDSPEQLRSATYPDDPKTRAALELGVHSMMMLPLRVGGIVLGLLVVYRADESPPFDHDDLAFAMRLAGRASTSLDNARLYAREREGALMLQRALMPQHVPEPPGVRIAFRYVPGTARNEAGGDWFDVTQLAGGQVALVIGDVTGHGLRAAATMGLLRTAVRTLSILDLPPAGLLQHIDAIAADLAHGPDESLVATCIYAVYDPARRRCVIARAGHVPPMIVDPEPLAEGGRRVRILDVPAGAPLGVGGVTFEEVGFDVADDSVLALYTDGLIETRGEDIGEGLRRLSSQLAQPHASLEAACDSVLSLVEPGTERDDVALLLARLVGLPDDPPRTTGASPTS</sequence>
<dbReference type="GO" id="GO:0004722">
    <property type="term" value="F:protein serine/threonine phosphatase activity"/>
    <property type="evidence" value="ECO:0007669"/>
    <property type="project" value="UniProtKB-EC"/>
</dbReference>
<dbReference type="InterPro" id="IPR000014">
    <property type="entry name" value="PAS"/>
</dbReference>
<keyword evidence="3" id="KW-0808">Transferase</keyword>
<dbReference type="InterPro" id="IPR029016">
    <property type="entry name" value="GAF-like_dom_sf"/>
</dbReference>
<dbReference type="GO" id="GO:0016301">
    <property type="term" value="F:kinase activity"/>
    <property type="evidence" value="ECO:0007669"/>
    <property type="project" value="UniProtKB-KW"/>
</dbReference>
<evidence type="ECO:0000256" key="4">
    <source>
        <dbReference type="ARBA" id="ARBA00022723"/>
    </source>
</evidence>
<dbReference type="FunFam" id="3.60.40.10:FF:000005">
    <property type="entry name" value="Serine/threonine protein phosphatase"/>
    <property type="match status" value="1"/>
</dbReference>
<keyword evidence="2" id="KW-0597">Phosphoprotein</keyword>
<comment type="caution">
    <text evidence="18">The sequence shown here is derived from an EMBL/GenBank/DDBJ whole genome shotgun (WGS) entry which is preliminary data.</text>
</comment>
<gene>
    <name evidence="18" type="ORF">FGD71_032805</name>
</gene>
<dbReference type="GO" id="GO:0006355">
    <property type="term" value="P:regulation of DNA-templated transcription"/>
    <property type="evidence" value="ECO:0007669"/>
    <property type="project" value="InterPro"/>
</dbReference>
<dbReference type="EMBL" id="VCHX02000180">
    <property type="protein sequence ID" value="TPQ18058.1"/>
    <property type="molecule type" value="Genomic_DNA"/>
</dbReference>
<dbReference type="SUPFAM" id="SSF55785">
    <property type="entry name" value="PYP-like sensor domain (PAS domain)"/>
    <property type="match status" value="2"/>
</dbReference>
<protein>
    <recommendedName>
        <fullName evidence="1">protein-serine/threonine phosphatase</fullName>
        <ecNumber evidence="1">3.1.3.16</ecNumber>
    </recommendedName>
    <alternativeName>
        <fullName evidence="15">Protein-serine/threonine phosphatase</fullName>
    </alternativeName>
    <alternativeName>
        <fullName evidence="14">Serine/threonine-protein kinase</fullName>
    </alternativeName>
</protein>
<dbReference type="InterPro" id="IPR036457">
    <property type="entry name" value="PPM-type-like_dom_sf"/>
</dbReference>
<dbReference type="SMART" id="SM00065">
    <property type="entry name" value="GAF"/>
    <property type="match status" value="1"/>
</dbReference>
<accession>A0A505DBS6</accession>
<keyword evidence="8" id="KW-0067">ATP-binding</keyword>
<dbReference type="InterPro" id="IPR035965">
    <property type="entry name" value="PAS-like_dom_sf"/>
</dbReference>
<feature type="domain" description="PAS" evidence="17">
    <location>
        <begin position="33"/>
        <end position="63"/>
    </location>
</feature>
<dbReference type="InterPro" id="IPR003018">
    <property type="entry name" value="GAF"/>
</dbReference>
<keyword evidence="10" id="KW-0904">Protein phosphatase</keyword>
<dbReference type="Pfam" id="PF07228">
    <property type="entry name" value="SpoIIE"/>
    <property type="match status" value="1"/>
</dbReference>
<evidence type="ECO:0000256" key="1">
    <source>
        <dbReference type="ARBA" id="ARBA00013081"/>
    </source>
</evidence>
<dbReference type="GO" id="GO:0005524">
    <property type="term" value="F:ATP binding"/>
    <property type="evidence" value="ECO:0007669"/>
    <property type="project" value="UniProtKB-KW"/>
</dbReference>
<dbReference type="SUPFAM" id="SSF55781">
    <property type="entry name" value="GAF domain-like"/>
    <property type="match status" value="1"/>
</dbReference>
<dbReference type="GO" id="GO:0046872">
    <property type="term" value="F:metal ion binding"/>
    <property type="evidence" value="ECO:0007669"/>
    <property type="project" value="UniProtKB-KW"/>
</dbReference>
<keyword evidence="6" id="KW-0418">Kinase</keyword>
<dbReference type="PROSITE" id="PS50112">
    <property type="entry name" value="PAS"/>
    <property type="match status" value="1"/>
</dbReference>
<comment type="catalytic activity">
    <reaction evidence="12">
        <text>O-phospho-L-seryl-[protein] + H2O = L-seryl-[protein] + phosphate</text>
        <dbReference type="Rhea" id="RHEA:20629"/>
        <dbReference type="Rhea" id="RHEA-COMP:9863"/>
        <dbReference type="Rhea" id="RHEA-COMP:11604"/>
        <dbReference type="ChEBI" id="CHEBI:15377"/>
        <dbReference type="ChEBI" id="CHEBI:29999"/>
        <dbReference type="ChEBI" id="CHEBI:43474"/>
        <dbReference type="ChEBI" id="CHEBI:83421"/>
        <dbReference type="EC" id="3.1.3.16"/>
    </reaction>
</comment>
<name>A0A505DBS6_9ACTN</name>
<dbReference type="InterPro" id="IPR001932">
    <property type="entry name" value="PPM-type_phosphatase-like_dom"/>
</dbReference>
<keyword evidence="19" id="KW-1185">Reference proteome</keyword>
<dbReference type="PANTHER" id="PTHR43156:SF2">
    <property type="entry name" value="STAGE II SPORULATION PROTEIN E"/>
    <property type="match status" value="1"/>
</dbReference>
<evidence type="ECO:0000256" key="3">
    <source>
        <dbReference type="ARBA" id="ARBA00022679"/>
    </source>
</evidence>
<keyword evidence="4" id="KW-0479">Metal-binding</keyword>
<comment type="function">
    <text evidence="13">Primarily acts as an independent SigF regulator that is sensitive to the osmosensory signal, mediating the cross talk of PknD with the SigF regulon. Possesses both phosphatase and kinase activities. The kinase domain functions as a classic anti-sigma factor-like kinase to phosphorylate the anti-anti-sigma factor domain at the canonical regulatory site, and the phosphatase domain antagonizes this activity.</text>
</comment>
<proteinExistence type="predicted"/>
<evidence type="ECO:0000259" key="17">
    <source>
        <dbReference type="PROSITE" id="PS50112"/>
    </source>
</evidence>
<evidence type="ECO:0000256" key="9">
    <source>
        <dbReference type="ARBA" id="ARBA00022842"/>
    </source>
</evidence>
<organism evidence="18 19">
    <name type="scientific">Streptomyces sporangiiformans</name>
    <dbReference type="NCBI Taxonomy" id="2315329"/>
    <lineage>
        <taxon>Bacteria</taxon>
        <taxon>Bacillati</taxon>
        <taxon>Actinomycetota</taxon>
        <taxon>Actinomycetes</taxon>
        <taxon>Kitasatosporales</taxon>
        <taxon>Streptomycetaceae</taxon>
        <taxon>Streptomyces</taxon>
    </lineage>
</organism>
<evidence type="ECO:0000256" key="6">
    <source>
        <dbReference type="ARBA" id="ARBA00022777"/>
    </source>
</evidence>
<evidence type="ECO:0000313" key="19">
    <source>
        <dbReference type="Proteomes" id="UP000317378"/>
    </source>
</evidence>
<dbReference type="Gene3D" id="3.60.40.10">
    <property type="entry name" value="PPM-type phosphatase domain"/>
    <property type="match status" value="1"/>
</dbReference>
<keyword evidence="5" id="KW-0547">Nucleotide-binding</keyword>
<feature type="region of interest" description="Disordered" evidence="16">
    <location>
        <begin position="1"/>
        <end position="24"/>
    </location>
</feature>
<dbReference type="NCBIfam" id="TIGR00229">
    <property type="entry name" value="sensory_box"/>
    <property type="match status" value="2"/>
</dbReference>
<dbReference type="Gene3D" id="3.30.450.40">
    <property type="match status" value="1"/>
</dbReference>
<evidence type="ECO:0000256" key="2">
    <source>
        <dbReference type="ARBA" id="ARBA00022553"/>
    </source>
</evidence>
<dbReference type="InterPro" id="IPR013656">
    <property type="entry name" value="PAS_4"/>
</dbReference>
<dbReference type="EC" id="3.1.3.16" evidence="1"/>
<evidence type="ECO:0000256" key="11">
    <source>
        <dbReference type="ARBA" id="ARBA00023211"/>
    </source>
</evidence>
<dbReference type="Gene3D" id="3.30.450.20">
    <property type="entry name" value="PAS domain"/>
    <property type="match status" value="2"/>
</dbReference>
<evidence type="ECO:0000256" key="16">
    <source>
        <dbReference type="SAM" id="MobiDB-lite"/>
    </source>
</evidence>
<evidence type="ECO:0000256" key="13">
    <source>
        <dbReference type="ARBA" id="ARBA00056274"/>
    </source>
</evidence>
<evidence type="ECO:0000256" key="5">
    <source>
        <dbReference type="ARBA" id="ARBA00022741"/>
    </source>
</evidence>
<evidence type="ECO:0000256" key="14">
    <source>
        <dbReference type="ARBA" id="ARBA00075117"/>
    </source>
</evidence>
<keyword evidence="9" id="KW-0460">Magnesium</keyword>
<dbReference type="InterPro" id="IPR013767">
    <property type="entry name" value="PAS_fold"/>
</dbReference>
<dbReference type="Proteomes" id="UP000317378">
    <property type="component" value="Unassembled WGS sequence"/>
</dbReference>
<evidence type="ECO:0000256" key="10">
    <source>
        <dbReference type="ARBA" id="ARBA00022912"/>
    </source>
</evidence>
<dbReference type="OrthoDB" id="118142at2"/>
<dbReference type="AlphaFoldDB" id="A0A505DBS6"/>